<gene>
    <name evidence="1" type="ORF">Ghual01_00006</name>
</gene>
<proteinExistence type="predicted"/>
<accession>A0AAU6VZ98</accession>
<name>A0AAU6VZ98_9CAUD</name>
<organism evidence="1">
    <name type="scientific">Pseudomonas phage Ghual01</name>
    <dbReference type="NCBI Taxonomy" id="3138534"/>
    <lineage>
        <taxon>Viruses</taxon>
        <taxon>Duplodnaviria</taxon>
        <taxon>Heunggongvirae</taxon>
        <taxon>Uroviricota</taxon>
        <taxon>Caudoviricetes</taxon>
        <taxon>Autographivirales</taxon>
        <taxon>Autotranscriptaviridae</taxon>
        <taxon>Studiervirinae</taxon>
        <taxon>Ghunavirus</taxon>
    </lineage>
</organism>
<sequence length="188" mass="21319">MHPQRFNRTNFVTQTVAAKIIEAMKAALNDGLQHYVENKRGQRWLRVCIKPVQGCGAAQYTYEFLAGNGQDVGHLILEALFVWNPTHERMFSMLVGTSYGLTAHPYTTARRRAIQEKRKAVERDLKDRGVTSSFRTDGGITLLGRWKRSWLGRKVFEVLADAKGNPVPKPYALDREAMLYGTVQGFFA</sequence>
<reference evidence="1" key="1">
    <citation type="journal article" date="2024" name="J. Gen. Virol.">
        <title>Novel phages of Pseudomonas syringae unveil numerous potential auxiliary metabolic genes.</title>
        <authorList>
            <person name="Feltin C."/>
            <person name="Garneau J.R."/>
            <person name="Morris C.E."/>
            <person name="Berard A."/>
            <person name="Torres-Barcelo C."/>
        </authorList>
    </citation>
    <scope>NUCLEOTIDE SEQUENCE</scope>
</reference>
<evidence type="ECO:0000313" key="1">
    <source>
        <dbReference type="EMBL" id="XAI69756.1"/>
    </source>
</evidence>
<dbReference type="EMBL" id="PP179313">
    <property type="protein sequence ID" value="XAI69756.1"/>
    <property type="molecule type" value="Genomic_DNA"/>
</dbReference>
<protein>
    <submittedName>
        <fullName evidence="1">Membrane protein</fullName>
    </submittedName>
</protein>